<organism evidence="1 2">
    <name type="scientific">Candidatus Colwellbacteria bacterium RIFCSPHIGHO2_02_FULL_43_15</name>
    <dbReference type="NCBI Taxonomy" id="1797686"/>
    <lineage>
        <taxon>Bacteria</taxon>
        <taxon>Candidatus Colwelliibacteriota</taxon>
    </lineage>
</organism>
<name>A0A1G1Z0E7_9BACT</name>
<dbReference type="Proteomes" id="UP000178651">
    <property type="component" value="Unassembled WGS sequence"/>
</dbReference>
<reference evidence="1 2" key="1">
    <citation type="journal article" date="2016" name="Nat. Commun.">
        <title>Thousands of microbial genomes shed light on interconnected biogeochemical processes in an aquifer system.</title>
        <authorList>
            <person name="Anantharaman K."/>
            <person name="Brown C.T."/>
            <person name="Hug L.A."/>
            <person name="Sharon I."/>
            <person name="Castelle C.J."/>
            <person name="Probst A.J."/>
            <person name="Thomas B.C."/>
            <person name="Singh A."/>
            <person name="Wilkins M.J."/>
            <person name="Karaoz U."/>
            <person name="Brodie E.L."/>
            <person name="Williams K.H."/>
            <person name="Hubbard S.S."/>
            <person name="Banfield J.F."/>
        </authorList>
    </citation>
    <scope>NUCLEOTIDE SEQUENCE [LARGE SCALE GENOMIC DNA]</scope>
</reference>
<accession>A0A1G1Z0E7</accession>
<proteinExistence type="predicted"/>
<sequence>MPYPTAKVLVLDIDGGIVESSFLAKASVNPVVSRILSLTPMLKKLALTLVETGETILETKYEITEEMDHICRDYEHVGIITDRSFEGLRYILREQLTLLQYMSFIQVRETSSHKRKKLRYGPKVWETKAIKPHEWVLDNLIEFAKAKEIGRHDVLICDHDPEFRFMAKTLGFRVYPDETIDIPAVYPTSIERRVALSF</sequence>
<protein>
    <recommendedName>
        <fullName evidence="3">FCP1 homology domain-containing protein</fullName>
    </recommendedName>
</protein>
<dbReference type="EMBL" id="MHIU01000032">
    <property type="protein sequence ID" value="OGY57486.1"/>
    <property type="molecule type" value="Genomic_DNA"/>
</dbReference>
<comment type="caution">
    <text evidence="1">The sequence shown here is derived from an EMBL/GenBank/DDBJ whole genome shotgun (WGS) entry which is preliminary data.</text>
</comment>
<evidence type="ECO:0000313" key="1">
    <source>
        <dbReference type="EMBL" id="OGY57486.1"/>
    </source>
</evidence>
<evidence type="ECO:0000313" key="2">
    <source>
        <dbReference type="Proteomes" id="UP000178651"/>
    </source>
</evidence>
<dbReference type="AlphaFoldDB" id="A0A1G1Z0E7"/>
<gene>
    <name evidence="1" type="ORF">A3D47_02290</name>
</gene>
<evidence type="ECO:0008006" key="3">
    <source>
        <dbReference type="Google" id="ProtNLM"/>
    </source>
</evidence>